<feature type="domain" description="Tr-type G" evidence="3">
    <location>
        <begin position="1"/>
        <end position="55"/>
    </location>
</feature>
<dbReference type="GO" id="GO:0005525">
    <property type="term" value="F:GTP binding"/>
    <property type="evidence" value="ECO:0007669"/>
    <property type="project" value="UniProtKB-KW"/>
</dbReference>
<dbReference type="Gene3D" id="3.40.50.300">
    <property type="entry name" value="P-loop containing nucleotide triphosphate hydrolases"/>
    <property type="match status" value="1"/>
</dbReference>
<evidence type="ECO:0000256" key="2">
    <source>
        <dbReference type="ARBA" id="ARBA00023134"/>
    </source>
</evidence>
<keyword evidence="4" id="KW-0648">Protein biosynthesis</keyword>
<dbReference type="PANTHER" id="PTHR23115">
    <property type="entry name" value="TRANSLATION FACTOR"/>
    <property type="match status" value="1"/>
</dbReference>
<dbReference type="InterPro" id="IPR050100">
    <property type="entry name" value="TRAFAC_GTPase_members"/>
</dbReference>
<dbReference type="AlphaFoldDB" id="A0A5J4PVS6"/>
<organism evidence="4 5">
    <name type="scientific">Streblomastix strix</name>
    <dbReference type="NCBI Taxonomy" id="222440"/>
    <lineage>
        <taxon>Eukaryota</taxon>
        <taxon>Metamonada</taxon>
        <taxon>Preaxostyla</taxon>
        <taxon>Oxymonadida</taxon>
        <taxon>Streblomastigidae</taxon>
        <taxon>Streblomastix</taxon>
    </lineage>
</organism>
<accession>A0A5J4PVS6</accession>
<dbReference type="InterPro" id="IPR027417">
    <property type="entry name" value="P-loop_NTPase"/>
</dbReference>
<dbReference type="OrthoDB" id="342024at2759"/>
<reference evidence="4 5" key="1">
    <citation type="submission" date="2019-03" db="EMBL/GenBank/DDBJ databases">
        <title>Single cell metagenomics reveals metabolic interactions within the superorganism composed of flagellate Streblomastix strix and complex community of Bacteroidetes bacteria on its surface.</title>
        <authorList>
            <person name="Treitli S.C."/>
            <person name="Kolisko M."/>
            <person name="Husnik F."/>
            <person name="Keeling P."/>
            <person name="Hampl V."/>
        </authorList>
    </citation>
    <scope>NUCLEOTIDE SEQUENCE [LARGE SCALE GENOMIC DNA]</scope>
    <source>
        <strain evidence="4">ST1C</strain>
    </source>
</reference>
<dbReference type="SUPFAM" id="SSF52540">
    <property type="entry name" value="P-loop containing nucleoside triphosphate hydrolases"/>
    <property type="match status" value="1"/>
</dbReference>
<feature type="non-terminal residue" evidence="4">
    <location>
        <position position="1"/>
    </location>
</feature>
<keyword evidence="1" id="KW-0547">Nucleotide-binding</keyword>
<dbReference type="GO" id="GO:0003924">
    <property type="term" value="F:GTPase activity"/>
    <property type="evidence" value="ECO:0007669"/>
    <property type="project" value="InterPro"/>
</dbReference>
<name>A0A5J4PVS6_9EUKA</name>
<sequence length="62" mass="6647">TGTSQADAALLLAVVNQDEFEAGISKDGQTREHALLAYTLGVRQMIVLINKMDDKSVNLSDA</sequence>
<gene>
    <name evidence="4" type="ORF">EZS28_055845</name>
</gene>
<evidence type="ECO:0000313" key="4">
    <source>
        <dbReference type="EMBL" id="KAA6312901.1"/>
    </source>
</evidence>
<keyword evidence="2" id="KW-0342">GTP-binding</keyword>
<dbReference type="Proteomes" id="UP000324800">
    <property type="component" value="Unassembled WGS sequence"/>
</dbReference>
<dbReference type="PRINTS" id="PR00315">
    <property type="entry name" value="ELONGATNFCT"/>
</dbReference>
<comment type="caution">
    <text evidence="4">The sequence shown here is derived from an EMBL/GenBank/DDBJ whole genome shotgun (WGS) entry which is preliminary data.</text>
</comment>
<proteinExistence type="predicted"/>
<protein>
    <submittedName>
        <fullName evidence="4">Putative translation elongation factor-1 alpha</fullName>
    </submittedName>
</protein>
<evidence type="ECO:0000259" key="3">
    <source>
        <dbReference type="Pfam" id="PF00009"/>
    </source>
</evidence>
<dbReference type="EMBL" id="SNRW01048572">
    <property type="protein sequence ID" value="KAA6312901.1"/>
    <property type="molecule type" value="Genomic_DNA"/>
</dbReference>
<evidence type="ECO:0000313" key="5">
    <source>
        <dbReference type="Proteomes" id="UP000324800"/>
    </source>
</evidence>
<keyword evidence="4" id="KW-0251">Elongation factor</keyword>
<dbReference type="Pfam" id="PF00009">
    <property type="entry name" value="GTP_EFTU"/>
    <property type="match status" value="1"/>
</dbReference>
<dbReference type="InterPro" id="IPR000795">
    <property type="entry name" value="T_Tr_GTP-bd_dom"/>
</dbReference>
<dbReference type="GO" id="GO:0003746">
    <property type="term" value="F:translation elongation factor activity"/>
    <property type="evidence" value="ECO:0007669"/>
    <property type="project" value="UniProtKB-KW"/>
</dbReference>
<evidence type="ECO:0000256" key="1">
    <source>
        <dbReference type="ARBA" id="ARBA00022741"/>
    </source>
</evidence>